<dbReference type="EMBL" id="BNJG01000002">
    <property type="protein sequence ID" value="GHO57721.1"/>
    <property type="molecule type" value="Genomic_DNA"/>
</dbReference>
<evidence type="ECO:0000313" key="1">
    <source>
        <dbReference type="EMBL" id="GHO57721.1"/>
    </source>
</evidence>
<keyword evidence="2" id="KW-1185">Reference proteome</keyword>
<name>A0ABQ3UYD7_9CHLR</name>
<dbReference type="InterPro" id="IPR023606">
    <property type="entry name" value="CoA-Trfase_III_dom_1_sf"/>
</dbReference>
<evidence type="ECO:0000313" key="2">
    <source>
        <dbReference type="Proteomes" id="UP000654345"/>
    </source>
</evidence>
<dbReference type="Proteomes" id="UP000654345">
    <property type="component" value="Unassembled WGS sequence"/>
</dbReference>
<proteinExistence type="predicted"/>
<protein>
    <submittedName>
        <fullName evidence="1">Uncharacterized protein</fullName>
    </submittedName>
</protein>
<dbReference type="SUPFAM" id="SSF89796">
    <property type="entry name" value="CoA-transferase family III (CaiB/BaiF)"/>
    <property type="match status" value="1"/>
</dbReference>
<reference evidence="1 2" key="1">
    <citation type="journal article" date="2021" name="Int. J. Syst. Evol. Microbiol.">
        <title>Reticulibacter mediterranei gen. nov., sp. nov., within the new family Reticulibacteraceae fam. nov., and Ktedonospora formicarum gen. nov., sp. nov., Ktedonobacter robiniae sp. nov., Dictyobacter formicarum sp. nov. and Dictyobacter arantiisoli sp. nov., belonging to the class Ktedonobacteria.</title>
        <authorList>
            <person name="Yabe S."/>
            <person name="Zheng Y."/>
            <person name="Wang C.M."/>
            <person name="Sakai Y."/>
            <person name="Abe K."/>
            <person name="Yokota A."/>
            <person name="Donadio S."/>
            <person name="Cavaletti L."/>
            <person name="Monciardini P."/>
        </authorList>
    </citation>
    <scope>NUCLEOTIDE SEQUENCE [LARGE SCALE GENOMIC DNA]</scope>
    <source>
        <strain evidence="1 2">SOSP1-30</strain>
    </source>
</reference>
<comment type="caution">
    <text evidence="1">The sequence shown here is derived from an EMBL/GenBank/DDBJ whole genome shotgun (WGS) entry which is preliminary data.</text>
</comment>
<organism evidence="1 2">
    <name type="scientific">Ktedonobacter robiniae</name>
    <dbReference type="NCBI Taxonomy" id="2778365"/>
    <lineage>
        <taxon>Bacteria</taxon>
        <taxon>Bacillati</taxon>
        <taxon>Chloroflexota</taxon>
        <taxon>Ktedonobacteria</taxon>
        <taxon>Ktedonobacterales</taxon>
        <taxon>Ktedonobacteraceae</taxon>
        <taxon>Ktedonobacter</taxon>
    </lineage>
</organism>
<accession>A0ABQ3UYD7</accession>
<gene>
    <name evidence="1" type="ORF">KSB_61960</name>
</gene>
<sequence>MATLKKLLGEADILIHGYRTDALARLGLGSEMSWDRWLSDRGTDERRLRTSYCLNRAGMDDVFPLDVIRQLGVARRSEEAFEENAGEWLEYMSFSHPLQEFSQLLGLPPVNVCSFFLNRNNHRLP</sequence>